<accession>A0A0E9P8C4</accession>
<name>A0A0E9P8C4_ANGAN</name>
<evidence type="ECO:0000313" key="1">
    <source>
        <dbReference type="EMBL" id="JAH00300.1"/>
    </source>
</evidence>
<proteinExistence type="predicted"/>
<dbReference type="AlphaFoldDB" id="A0A0E9P8C4"/>
<reference evidence="1" key="2">
    <citation type="journal article" date="2015" name="Fish Shellfish Immunol.">
        <title>Early steps in the European eel (Anguilla anguilla)-Vibrio vulnificus interaction in the gills: Role of the RtxA13 toxin.</title>
        <authorList>
            <person name="Callol A."/>
            <person name="Pajuelo D."/>
            <person name="Ebbesson L."/>
            <person name="Teles M."/>
            <person name="MacKenzie S."/>
            <person name="Amaro C."/>
        </authorList>
    </citation>
    <scope>NUCLEOTIDE SEQUENCE</scope>
</reference>
<protein>
    <submittedName>
        <fullName evidence="1">Uncharacterized protein</fullName>
    </submittedName>
</protein>
<dbReference type="EMBL" id="GBXM01108277">
    <property type="protein sequence ID" value="JAH00300.1"/>
    <property type="molecule type" value="Transcribed_RNA"/>
</dbReference>
<reference evidence="1" key="1">
    <citation type="submission" date="2014-11" db="EMBL/GenBank/DDBJ databases">
        <authorList>
            <person name="Amaro Gonzalez C."/>
        </authorList>
    </citation>
    <scope>NUCLEOTIDE SEQUENCE</scope>
</reference>
<sequence length="31" mass="3436">MMGGGRVLRVIRIVFGPHSCSPRPYLPNPVE</sequence>
<organism evidence="1">
    <name type="scientific">Anguilla anguilla</name>
    <name type="common">European freshwater eel</name>
    <name type="synonym">Muraena anguilla</name>
    <dbReference type="NCBI Taxonomy" id="7936"/>
    <lineage>
        <taxon>Eukaryota</taxon>
        <taxon>Metazoa</taxon>
        <taxon>Chordata</taxon>
        <taxon>Craniata</taxon>
        <taxon>Vertebrata</taxon>
        <taxon>Euteleostomi</taxon>
        <taxon>Actinopterygii</taxon>
        <taxon>Neopterygii</taxon>
        <taxon>Teleostei</taxon>
        <taxon>Anguilliformes</taxon>
        <taxon>Anguillidae</taxon>
        <taxon>Anguilla</taxon>
    </lineage>
</organism>